<protein>
    <submittedName>
        <fullName evidence="1">Uncharacterized protein</fullName>
    </submittedName>
</protein>
<dbReference type="AlphaFoldDB" id="A0A6C0IDI1"/>
<accession>A0A6C0IDI1</accession>
<reference evidence="1" key="1">
    <citation type="journal article" date="2020" name="Nature">
        <title>Giant virus diversity and host interactions through global metagenomics.</title>
        <authorList>
            <person name="Schulz F."/>
            <person name="Roux S."/>
            <person name="Paez-Espino D."/>
            <person name="Jungbluth S."/>
            <person name="Walsh D.A."/>
            <person name="Denef V.J."/>
            <person name="McMahon K.D."/>
            <person name="Konstantinidis K.T."/>
            <person name="Eloe-Fadrosh E.A."/>
            <person name="Kyrpides N.C."/>
            <person name="Woyke T."/>
        </authorList>
    </citation>
    <scope>NUCLEOTIDE SEQUENCE</scope>
    <source>
        <strain evidence="1">GVMAG-M-3300023184-72</strain>
    </source>
</reference>
<name>A0A6C0IDI1_9ZZZZ</name>
<evidence type="ECO:0000313" key="1">
    <source>
        <dbReference type="EMBL" id="QHT90942.1"/>
    </source>
</evidence>
<sequence length="279" mass="32415">MINSIIKKLILFLIIFRNIKNKMNKNLILEDASGKLIDLFPNSKLNTIKTIKPKVITEDLGKIFEMAICLLYNTPFNGKYKYSMLAAETLSNKISNLKNLIPNNIIHTAKNGSRYDFTLTDGVEDGDEYLSAKTTKKGDKVCPQVIGQPSKKKFCSHFELDNSITTNDIKLYIQENVGKLLEKYFEYTFDCPIIYYNEHQNICLLIKKRENIKWCQEHIEFSHIIKGKEWNESTSISSKGITLGEFQVHNHRDNIKFRWNLLSLLKMFESNFEVTKIIK</sequence>
<organism evidence="1">
    <name type="scientific">viral metagenome</name>
    <dbReference type="NCBI Taxonomy" id="1070528"/>
    <lineage>
        <taxon>unclassified sequences</taxon>
        <taxon>metagenomes</taxon>
        <taxon>organismal metagenomes</taxon>
    </lineage>
</organism>
<proteinExistence type="predicted"/>
<dbReference type="EMBL" id="MN740161">
    <property type="protein sequence ID" value="QHT90942.1"/>
    <property type="molecule type" value="Genomic_DNA"/>
</dbReference>